<dbReference type="EMBL" id="VOSC01000030">
    <property type="protein sequence ID" value="TXE07232.1"/>
    <property type="molecule type" value="Genomic_DNA"/>
</dbReference>
<evidence type="ECO:0000256" key="1">
    <source>
        <dbReference type="SAM" id="SignalP"/>
    </source>
</evidence>
<dbReference type="Gene3D" id="2.120.10.30">
    <property type="entry name" value="TolB, C-terminal domain"/>
    <property type="match status" value="1"/>
</dbReference>
<evidence type="ECO:0000313" key="2">
    <source>
        <dbReference type="EMBL" id="TXE07232.1"/>
    </source>
</evidence>
<comment type="caution">
    <text evidence="2">The sequence shown here is derived from an EMBL/GenBank/DDBJ whole genome shotgun (WGS) entry which is preliminary data.</text>
</comment>
<sequence>MSSRRNFLKKTGLAASAALASSSSVFGASIITKKQTSNHFLKETDTILGHGDYKYKLTKNWAQISSTRIPLLNCHEMVMDSKGRLIMIGDHPQNNILIFDKSGKLLDYWGTAYQGGHGLTLHDEGGEDMLYIADSGWALGKNNKMIKHNGRVAKTTVDGKVIFDIGHPVTIGVYKPGEDFCPTETAIGPNGDIYVADGYGQSRIIQYDLNGRYIRHWGGSDNPDPNYRLMSAHGVAIDYREKGNPMVVCTSRSEQCFKYFTLDGKYVKTVKMPNMQVCRAVFDDDNLYAGVCWSQPKVGKTNWKDHTGFVTIMEGDKVVSNPGGTAPVYENGELQKTYQIDEKPILHGHDVCIDEDKNIYICQWNANHSAPYKLTRI</sequence>
<dbReference type="AlphaFoldDB" id="A0A5C7AN25"/>
<dbReference type="GO" id="GO:0043161">
    <property type="term" value="P:proteasome-mediated ubiquitin-dependent protein catabolic process"/>
    <property type="evidence" value="ECO:0007669"/>
    <property type="project" value="TreeGrafter"/>
</dbReference>
<accession>A0A5C7AN25</accession>
<feature type="signal peptide" evidence="1">
    <location>
        <begin position="1"/>
        <end position="27"/>
    </location>
</feature>
<dbReference type="InterPro" id="IPR050952">
    <property type="entry name" value="TRIM-NHL_E3_ligases"/>
</dbReference>
<gene>
    <name evidence="2" type="ORF">FUA26_13505</name>
</gene>
<dbReference type="OrthoDB" id="9799230at2"/>
<protein>
    <submittedName>
        <fullName evidence="2">Twin-arginine translocation signal domain-containing protein</fullName>
    </submittedName>
</protein>
<evidence type="ECO:0000313" key="3">
    <source>
        <dbReference type="Proteomes" id="UP000321790"/>
    </source>
</evidence>
<dbReference type="NCBIfam" id="TIGR01409">
    <property type="entry name" value="TAT_signal_seq"/>
    <property type="match status" value="1"/>
</dbReference>
<name>A0A5C7AN25_9FLAO</name>
<organism evidence="2 3">
    <name type="scientific">Seonamhaeicola algicola</name>
    <dbReference type="NCBI Taxonomy" id="1719036"/>
    <lineage>
        <taxon>Bacteria</taxon>
        <taxon>Pseudomonadati</taxon>
        <taxon>Bacteroidota</taxon>
        <taxon>Flavobacteriia</taxon>
        <taxon>Flavobacteriales</taxon>
        <taxon>Flavobacteriaceae</taxon>
    </lineage>
</organism>
<feature type="chain" id="PRO_5023102533" evidence="1">
    <location>
        <begin position="28"/>
        <end position="377"/>
    </location>
</feature>
<dbReference type="GO" id="GO:0061630">
    <property type="term" value="F:ubiquitin protein ligase activity"/>
    <property type="evidence" value="ECO:0007669"/>
    <property type="project" value="TreeGrafter"/>
</dbReference>
<keyword evidence="3" id="KW-1185">Reference proteome</keyword>
<dbReference type="GO" id="GO:0008270">
    <property type="term" value="F:zinc ion binding"/>
    <property type="evidence" value="ECO:0007669"/>
    <property type="project" value="UniProtKB-KW"/>
</dbReference>
<dbReference type="InterPro" id="IPR011042">
    <property type="entry name" value="6-blade_b-propeller_TolB-like"/>
</dbReference>
<dbReference type="SUPFAM" id="SSF101898">
    <property type="entry name" value="NHL repeat"/>
    <property type="match status" value="1"/>
</dbReference>
<dbReference type="Proteomes" id="UP000321790">
    <property type="component" value="Unassembled WGS sequence"/>
</dbReference>
<dbReference type="InterPro" id="IPR019546">
    <property type="entry name" value="TAT_signal_bac_arc"/>
</dbReference>
<dbReference type="InterPro" id="IPR006311">
    <property type="entry name" value="TAT_signal"/>
</dbReference>
<dbReference type="PROSITE" id="PS51318">
    <property type="entry name" value="TAT"/>
    <property type="match status" value="1"/>
</dbReference>
<dbReference type="RefSeq" id="WP_147137179.1">
    <property type="nucleotide sequence ID" value="NZ_VOSC01000030.1"/>
</dbReference>
<dbReference type="PANTHER" id="PTHR24104:SF25">
    <property type="entry name" value="PROTEIN LIN-41"/>
    <property type="match status" value="1"/>
</dbReference>
<dbReference type="GO" id="GO:0000209">
    <property type="term" value="P:protein polyubiquitination"/>
    <property type="evidence" value="ECO:0007669"/>
    <property type="project" value="TreeGrafter"/>
</dbReference>
<keyword evidence="1" id="KW-0732">Signal</keyword>
<proteinExistence type="predicted"/>
<reference evidence="3" key="1">
    <citation type="submission" date="2019-08" db="EMBL/GenBank/DDBJ databases">
        <title>Seonamhaeicola sediminis sp. nov., isolated from marine sediment.</title>
        <authorList>
            <person name="Cao W.R."/>
        </authorList>
    </citation>
    <scope>NUCLEOTIDE SEQUENCE [LARGE SCALE GENOMIC DNA]</scope>
    <source>
        <strain evidence="3">Gy8</strain>
    </source>
</reference>
<dbReference type="PANTHER" id="PTHR24104">
    <property type="entry name" value="E3 UBIQUITIN-PROTEIN LIGASE NHLRC1-RELATED"/>
    <property type="match status" value="1"/>
</dbReference>